<dbReference type="GO" id="GO:0006865">
    <property type="term" value="P:amino acid transport"/>
    <property type="evidence" value="ECO:0007669"/>
    <property type="project" value="UniProtKB-KW"/>
</dbReference>
<dbReference type="KEGG" id="hjo:AY555_01930"/>
<evidence type="ECO:0000256" key="3">
    <source>
        <dbReference type="ARBA" id="ARBA00022448"/>
    </source>
</evidence>
<dbReference type="GO" id="GO:0043190">
    <property type="term" value="C:ATP-binding cassette (ABC) transporter complex"/>
    <property type="evidence" value="ECO:0007669"/>
    <property type="project" value="InterPro"/>
</dbReference>
<dbReference type="EMBL" id="CP014525">
    <property type="protein sequence ID" value="AMW34138.1"/>
    <property type="molecule type" value="Genomic_DNA"/>
</dbReference>
<evidence type="ECO:0000313" key="11">
    <source>
        <dbReference type="EMBL" id="AMW34138.1"/>
    </source>
</evidence>
<reference evidence="11 12" key="1">
    <citation type="submission" date="2016-02" db="EMBL/GenBank/DDBJ databases">
        <title>Complete Genome of H5569, the type strain of the newly described species Haematospirillium jordaniae.</title>
        <authorList>
            <person name="Nicholson A.C."/>
            <person name="Humrighouse B.W."/>
            <person name="Loparov V."/>
            <person name="McQuiston J.R."/>
        </authorList>
    </citation>
    <scope>NUCLEOTIDE SEQUENCE [LARGE SCALE GENOMIC DNA]</scope>
    <source>
        <strain evidence="11 12">H5569</strain>
    </source>
</reference>
<sequence length="225" mass="24757">MDAELFLAYAPALASGLGVTALCWIMGSTGALLLGLAVACSIQWGGTMTRRLLASLTETIRGIPLLIQLFLLYYGLPELGLILEPLEAGVLGFALYGSPYYAEVFRAGFQSVPRGHIEAGRCIALSEATILRRIILPHMLVSITAPLTNITIILIKETAVLSVITVPELLYETQSMAAETFHYAEPFLTLALCYWGLVEFTSWIGRCLERRMIRHMVRPRATTRP</sequence>
<evidence type="ECO:0000259" key="10">
    <source>
        <dbReference type="PROSITE" id="PS50928"/>
    </source>
</evidence>
<feature type="transmembrane region" description="Helical" evidence="9">
    <location>
        <begin position="187"/>
        <end position="208"/>
    </location>
</feature>
<dbReference type="Gene3D" id="1.10.3720.10">
    <property type="entry name" value="MetI-like"/>
    <property type="match status" value="1"/>
</dbReference>
<comment type="subcellular location">
    <subcellularLocation>
        <location evidence="1">Cell inner membrane</location>
        <topology evidence="1">Multi-pass membrane protein</topology>
    </subcellularLocation>
    <subcellularLocation>
        <location evidence="9">Cell membrane</location>
        <topology evidence="9">Multi-pass membrane protein</topology>
    </subcellularLocation>
</comment>
<dbReference type="InterPro" id="IPR000515">
    <property type="entry name" value="MetI-like"/>
</dbReference>
<keyword evidence="8 9" id="KW-0472">Membrane</keyword>
<dbReference type="InterPro" id="IPR010065">
    <property type="entry name" value="AA_ABC_transptr_permease_3TM"/>
</dbReference>
<dbReference type="GeneID" id="53315912"/>
<evidence type="ECO:0000256" key="9">
    <source>
        <dbReference type="RuleBase" id="RU363032"/>
    </source>
</evidence>
<name>A0A143DDE1_9PROT</name>
<feature type="domain" description="ABC transmembrane type-1" evidence="10">
    <location>
        <begin position="17"/>
        <end position="205"/>
    </location>
</feature>
<dbReference type="CDD" id="cd06261">
    <property type="entry name" value="TM_PBP2"/>
    <property type="match status" value="1"/>
</dbReference>
<dbReference type="Proteomes" id="UP000076066">
    <property type="component" value="Chromosome"/>
</dbReference>
<keyword evidence="5 9" id="KW-0812">Transmembrane</keyword>
<dbReference type="SUPFAM" id="SSF161098">
    <property type="entry name" value="MetI-like"/>
    <property type="match status" value="1"/>
</dbReference>
<organism evidence="11 12">
    <name type="scientific">Haematospirillum jordaniae</name>
    <dbReference type="NCBI Taxonomy" id="1549855"/>
    <lineage>
        <taxon>Bacteria</taxon>
        <taxon>Pseudomonadati</taxon>
        <taxon>Pseudomonadota</taxon>
        <taxon>Alphaproteobacteria</taxon>
        <taxon>Rhodospirillales</taxon>
        <taxon>Novispirillaceae</taxon>
        <taxon>Haematospirillum</taxon>
    </lineage>
</organism>
<dbReference type="GO" id="GO:0022857">
    <property type="term" value="F:transmembrane transporter activity"/>
    <property type="evidence" value="ECO:0007669"/>
    <property type="project" value="InterPro"/>
</dbReference>
<keyword evidence="12" id="KW-1185">Reference proteome</keyword>
<keyword evidence="7 9" id="KW-1133">Transmembrane helix</keyword>
<evidence type="ECO:0000256" key="6">
    <source>
        <dbReference type="ARBA" id="ARBA00022970"/>
    </source>
</evidence>
<dbReference type="Pfam" id="PF00528">
    <property type="entry name" value="BPD_transp_1"/>
    <property type="match status" value="1"/>
</dbReference>
<dbReference type="InterPro" id="IPR043429">
    <property type="entry name" value="ArtM/GltK/GlnP/TcyL/YhdX-like"/>
</dbReference>
<protein>
    <recommendedName>
        <fullName evidence="10">ABC transmembrane type-1 domain-containing protein</fullName>
    </recommendedName>
</protein>
<keyword evidence="4" id="KW-1003">Cell membrane</keyword>
<dbReference type="PANTHER" id="PTHR30614">
    <property type="entry name" value="MEMBRANE COMPONENT OF AMINO ACID ABC TRANSPORTER"/>
    <property type="match status" value="1"/>
</dbReference>
<dbReference type="InterPro" id="IPR035906">
    <property type="entry name" value="MetI-like_sf"/>
</dbReference>
<comment type="similarity">
    <text evidence="2">Belongs to the binding-protein-dependent transport system permease family. HisMQ subfamily.</text>
</comment>
<dbReference type="PROSITE" id="PS50928">
    <property type="entry name" value="ABC_TM1"/>
    <property type="match status" value="1"/>
</dbReference>
<evidence type="ECO:0000256" key="2">
    <source>
        <dbReference type="ARBA" id="ARBA00010072"/>
    </source>
</evidence>
<dbReference type="RefSeq" id="WP_066132718.1">
    <property type="nucleotide sequence ID" value="NZ_CP014525.1"/>
</dbReference>
<dbReference type="AlphaFoldDB" id="A0A143DDE1"/>
<keyword evidence="3 9" id="KW-0813">Transport</keyword>
<evidence type="ECO:0000256" key="5">
    <source>
        <dbReference type="ARBA" id="ARBA00022692"/>
    </source>
</evidence>
<dbReference type="PANTHER" id="PTHR30614:SF0">
    <property type="entry name" value="L-CYSTINE TRANSPORT SYSTEM PERMEASE PROTEIN TCYL"/>
    <property type="match status" value="1"/>
</dbReference>
<evidence type="ECO:0000256" key="4">
    <source>
        <dbReference type="ARBA" id="ARBA00022475"/>
    </source>
</evidence>
<feature type="transmembrane region" description="Helical" evidence="9">
    <location>
        <begin position="12"/>
        <end position="40"/>
    </location>
</feature>
<dbReference type="STRING" id="1549855.AY555_01930"/>
<keyword evidence="6" id="KW-0029">Amino-acid transport</keyword>
<dbReference type="NCBIfam" id="TIGR01726">
    <property type="entry name" value="HEQRo_perm_3TM"/>
    <property type="match status" value="1"/>
</dbReference>
<accession>A0A143DDE1</accession>
<evidence type="ECO:0000313" key="12">
    <source>
        <dbReference type="Proteomes" id="UP000076066"/>
    </source>
</evidence>
<evidence type="ECO:0000256" key="8">
    <source>
        <dbReference type="ARBA" id="ARBA00023136"/>
    </source>
</evidence>
<proteinExistence type="inferred from homology"/>
<dbReference type="OrthoDB" id="7341446at2"/>
<evidence type="ECO:0000256" key="1">
    <source>
        <dbReference type="ARBA" id="ARBA00004429"/>
    </source>
</evidence>
<evidence type="ECO:0000256" key="7">
    <source>
        <dbReference type="ARBA" id="ARBA00022989"/>
    </source>
</evidence>
<gene>
    <name evidence="11" type="ORF">AY555_01930</name>
</gene>